<feature type="signal peptide" evidence="1">
    <location>
        <begin position="1"/>
        <end position="21"/>
    </location>
</feature>
<dbReference type="EMBL" id="FWXR01000009">
    <property type="protein sequence ID" value="SMC81741.1"/>
    <property type="molecule type" value="Genomic_DNA"/>
</dbReference>
<evidence type="ECO:0000313" key="4">
    <source>
        <dbReference type="Proteomes" id="UP000192656"/>
    </source>
</evidence>
<keyword evidence="1" id="KW-0732">Signal</keyword>
<dbReference type="Proteomes" id="UP000192656">
    <property type="component" value="Unassembled WGS sequence"/>
</dbReference>
<dbReference type="PANTHER" id="PTHR34406:SF1">
    <property type="entry name" value="PROTEIN YCEI"/>
    <property type="match status" value="1"/>
</dbReference>
<feature type="chain" id="PRO_5012913047" evidence="1">
    <location>
        <begin position="22"/>
        <end position="202"/>
    </location>
</feature>
<keyword evidence="4" id="KW-1185">Reference proteome</keyword>
<dbReference type="Gene3D" id="2.40.128.110">
    <property type="entry name" value="Lipid/polyisoprenoid-binding, YceI-like"/>
    <property type="match status" value="1"/>
</dbReference>
<dbReference type="InterPro" id="IPR036761">
    <property type="entry name" value="TTHA0802/YceI-like_sf"/>
</dbReference>
<dbReference type="AlphaFoldDB" id="A0A1W2C9C8"/>
<evidence type="ECO:0000313" key="3">
    <source>
        <dbReference type="EMBL" id="SMC81741.1"/>
    </source>
</evidence>
<feature type="domain" description="Lipid/polyisoprenoid-binding YceI-like" evidence="2">
    <location>
        <begin position="30"/>
        <end position="199"/>
    </location>
</feature>
<name>A0A1W2C9C8_9HYPH</name>
<dbReference type="InterPro" id="IPR007372">
    <property type="entry name" value="Lipid/polyisoprenoid-bd_YceI"/>
</dbReference>
<dbReference type="SUPFAM" id="SSF101874">
    <property type="entry name" value="YceI-like"/>
    <property type="match status" value="1"/>
</dbReference>
<dbReference type="STRING" id="937218.SAMN06297251_10968"/>
<proteinExistence type="predicted"/>
<organism evidence="3 4">
    <name type="scientific">Fulvimarina manganoxydans</name>
    <dbReference type="NCBI Taxonomy" id="937218"/>
    <lineage>
        <taxon>Bacteria</taxon>
        <taxon>Pseudomonadati</taxon>
        <taxon>Pseudomonadota</taxon>
        <taxon>Alphaproteobacteria</taxon>
        <taxon>Hyphomicrobiales</taxon>
        <taxon>Aurantimonadaceae</taxon>
        <taxon>Fulvimarina</taxon>
    </lineage>
</organism>
<evidence type="ECO:0000256" key="1">
    <source>
        <dbReference type="SAM" id="SignalP"/>
    </source>
</evidence>
<evidence type="ECO:0000259" key="2">
    <source>
        <dbReference type="SMART" id="SM00867"/>
    </source>
</evidence>
<dbReference type="SMART" id="SM00867">
    <property type="entry name" value="YceI"/>
    <property type="match status" value="1"/>
</dbReference>
<accession>A0A1W2C9C8</accession>
<dbReference type="OrthoDB" id="9811006at2"/>
<protein>
    <submittedName>
        <fullName evidence="3">Polyisoprenoid-binding protein YceI</fullName>
    </submittedName>
</protein>
<sequence length="202" mass="21596">MHRLLAATATSLLILVGSASAQSVDVPSGTYVNDPTHSNLLWKVSHFGLSTYIGRFNGISATLDLNAEDITQSSLTATVDTASVDTNYPATDKSFDDEIESDMFLNAAEFPEATFVSKSIEVTGENTGKVTGDLTLHGQTREEVMDVTFNTALNAHPMTQQPAIGFSGTMTIDRTKYGIDQLAGPVAADVTLEIETEFVPQS</sequence>
<reference evidence="3 4" key="1">
    <citation type="submission" date="2017-04" db="EMBL/GenBank/DDBJ databases">
        <authorList>
            <person name="Afonso C.L."/>
            <person name="Miller P.J."/>
            <person name="Scott M.A."/>
            <person name="Spackman E."/>
            <person name="Goraichik I."/>
            <person name="Dimitrov K.M."/>
            <person name="Suarez D.L."/>
            <person name="Swayne D.E."/>
        </authorList>
    </citation>
    <scope>NUCLEOTIDE SEQUENCE [LARGE SCALE GENOMIC DNA]</scope>
    <source>
        <strain evidence="3 4">CGMCC 1.10972</strain>
    </source>
</reference>
<dbReference type="RefSeq" id="WP_084410230.1">
    <property type="nucleotide sequence ID" value="NZ_FWXR01000009.1"/>
</dbReference>
<gene>
    <name evidence="3" type="ORF">SAMN06297251_10968</name>
</gene>
<dbReference type="Pfam" id="PF04264">
    <property type="entry name" value="YceI"/>
    <property type="match status" value="1"/>
</dbReference>
<dbReference type="PANTHER" id="PTHR34406">
    <property type="entry name" value="PROTEIN YCEI"/>
    <property type="match status" value="1"/>
</dbReference>